<dbReference type="EMBL" id="FNAI01000008">
    <property type="protein sequence ID" value="SDE69438.1"/>
    <property type="molecule type" value="Genomic_DNA"/>
</dbReference>
<evidence type="ECO:0000313" key="4">
    <source>
        <dbReference type="EMBL" id="SDE69438.1"/>
    </source>
</evidence>
<dbReference type="Pfam" id="PF11738">
    <property type="entry name" value="DUF3298"/>
    <property type="match status" value="1"/>
</dbReference>
<sequence>MKTIYRFSLLFAAMATASSCQWGVDTNKKAETVFKDTLAYSYKTIHERAADCGDKPDSTCTVVKVRYPVFNNQKTLNDSVTRKLTSLFAMDGKPDSSIELMGKNFLKAYTDFRKTDPRSVMFFTLDSYAKVLMQDSSLTTLQLGGYSFQGGAHGASATFFINWDTKGNKSIELKDILTAGYQDKLNAEAERNFRKDEKLKDTSSLARDYFFKDNKFALNDNFVITPLGLKFVYNQYEIKPYAAGITELFIPFTQIKSLLQPGSVVAKYIK</sequence>
<keyword evidence="5" id="KW-1185">Reference proteome</keyword>
<dbReference type="OrthoDB" id="594879at2"/>
<dbReference type="Proteomes" id="UP000199072">
    <property type="component" value="Unassembled WGS sequence"/>
</dbReference>
<evidence type="ECO:0000256" key="1">
    <source>
        <dbReference type="SAM" id="SignalP"/>
    </source>
</evidence>
<evidence type="ECO:0000259" key="2">
    <source>
        <dbReference type="Pfam" id="PF11738"/>
    </source>
</evidence>
<dbReference type="Gene3D" id="3.30.565.40">
    <property type="entry name" value="Fervidobacterium nodosum Rt17-B1 like"/>
    <property type="match status" value="1"/>
</dbReference>
<name>A0A1G7F0F4_9SPHI</name>
<dbReference type="PROSITE" id="PS51257">
    <property type="entry name" value="PROKAR_LIPOPROTEIN"/>
    <property type="match status" value="1"/>
</dbReference>
<dbReference type="InterPro" id="IPR021729">
    <property type="entry name" value="DUF3298"/>
</dbReference>
<gene>
    <name evidence="4" type="ORF">SAMN05216464_108241</name>
</gene>
<feature type="chain" id="PRO_5011746818" description="DUF3298 domain-containing protein" evidence="1">
    <location>
        <begin position="23"/>
        <end position="270"/>
    </location>
</feature>
<feature type="signal peptide" evidence="1">
    <location>
        <begin position="1"/>
        <end position="22"/>
    </location>
</feature>
<dbReference type="InterPro" id="IPR025303">
    <property type="entry name" value="PdaC"/>
</dbReference>
<proteinExistence type="predicted"/>
<organism evidence="4 5">
    <name type="scientific">Mucilaginibacter pineti</name>
    <dbReference type="NCBI Taxonomy" id="1391627"/>
    <lineage>
        <taxon>Bacteria</taxon>
        <taxon>Pseudomonadati</taxon>
        <taxon>Bacteroidota</taxon>
        <taxon>Sphingobacteriia</taxon>
        <taxon>Sphingobacteriales</taxon>
        <taxon>Sphingobacteriaceae</taxon>
        <taxon>Mucilaginibacter</taxon>
    </lineage>
</organism>
<evidence type="ECO:0000259" key="3">
    <source>
        <dbReference type="Pfam" id="PF13739"/>
    </source>
</evidence>
<dbReference type="STRING" id="1391627.SAMN05216464_108241"/>
<accession>A0A1G7F0F4</accession>
<evidence type="ECO:0008006" key="6">
    <source>
        <dbReference type="Google" id="ProtNLM"/>
    </source>
</evidence>
<protein>
    <recommendedName>
        <fullName evidence="6">DUF3298 domain-containing protein</fullName>
    </recommendedName>
</protein>
<reference evidence="4 5" key="1">
    <citation type="submission" date="2016-10" db="EMBL/GenBank/DDBJ databases">
        <authorList>
            <person name="de Groot N.N."/>
        </authorList>
    </citation>
    <scope>NUCLEOTIDE SEQUENCE [LARGE SCALE GENOMIC DNA]</scope>
    <source>
        <strain evidence="4 5">47C3B</strain>
    </source>
</reference>
<keyword evidence="1" id="KW-0732">Signal</keyword>
<evidence type="ECO:0000313" key="5">
    <source>
        <dbReference type="Proteomes" id="UP000199072"/>
    </source>
</evidence>
<dbReference type="Gene3D" id="3.90.640.20">
    <property type="entry name" value="Heat-shock cognate protein, ATPase"/>
    <property type="match status" value="1"/>
</dbReference>
<feature type="domain" description="DUF3298" evidence="2">
    <location>
        <begin position="174"/>
        <end position="252"/>
    </location>
</feature>
<dbReference type="AlphaFoldDB" id="A0A1G7F0F4"/>
<dbReference type="InterPro" id="IPR037126">
    <property type="entry name" value="PdaC/RsiV-like_sf"/>
</dbReference>
<dbReference type="RefSeq" id="WP_091151191.1">
    <property type="nucleotide sequence ID" value="NZ_FNAI01000008.1"/>
</dbReference>
<feature type="domain" description="Deacetylase PdaC" evidence="3">
    <location>
        <begin position="57"/>
        <end position="155"/>
    </location>
</feature>
<dbReference type="Pfam" id="PF13739">
    <property type="entry name" value="PdaC"/>
    <property type="match status" value="1"/>
</dbReference>